<keyword evidence="3" id="KW-1185">Reference proteome</keyword>
<dbReference type="PANTHER" id="PTHR43157">
    <property type="entry name" value="PHOSPHATIDYLINOSITOL-GLYCAN BIOSYNTHESIS CLASS F PROTEIN-RELATED"/>
    <property type="match status" value="1"/>
</dbReference>
<dbReference type="Proteomes" id="UP000006514">
    <property type="component" value="Unassembled WGS sequence"/>
</dbReference>
<protein>
    <submittedName>
        <fullName evidence="2">NAD(P)-binding protein</fullName>
    </submittedName>
</protein>
<evidence type="ECO:0000313" key="3">
    <source>
        <dbReference type="Proteomes" id="UP000006514"/>
    </source>
</evidence>
<sequence>MSHTFGDSTTADEVVSAFSAQVKGRVFLITGPSPKGIGEATALSLARGHPSTLILVGRNPAKYEPVAAAIRAIDANVSVKIYGIDLASLSSVREGARKIVTENERIDVVINNAGAVTTTLEKTVDGIEFGFAACHVGHFLLTNLLLPLLRKSEAPRVVNLTSNADIWSSGDYDDYNFDNAPYSYGASYGLAKLANIHFAQYLAKHGNGLLSFSVHPGTVFGTSFLDVLPEPEIAQLKTVVQSMGAREKTHAEGAATTLVAALDPALKDHKGAYLADCQVKPLESEAAKREDLPEKLWRLSETLVKESFTFVPKTCCDRAGG</sequence>
<dbReference type="EMBL" id="JH687839">
    <property type="protein sequence ID" value="EJD37508.1"/>
    <property type="molecule type" value="Genomic_DNA"/>
</dbReference>
<dbReference type="Gene3D" id="3.40.50.720">
    <property type="entry name" value="NAD(P)-binding Rossmann-like Domain"/>
    <property type="match status" value="1"/>
</dbReference>
<dbReference type="eggNOG" id="KOG1208">
    <property type="taxonomic scope" value="Eukaryota"/>
</dbReference>
<dbReference type="PRINTS" id="PR00081">
    <property type="entry name" value="GDHRDH"/>
</dbReference>
<gene>
    <name evidence="2" type="ORF">AURDEDRAFT_73082</name>
</gene>
<evidence type="ECO:0000313" key="2">
    <source>
        <dbReference type="EMBL" id="EJD37508.1"/>
    </source>
</evidence>
<proteinExistence type="predicted"/>
<dbReference type="PANTHER" id="PTHR43157:SF31">
    <property type="entry name" value="PHOSPHATIDYLINOSITOL-GLYCAN BIOSYNTHESIS CLASS F PROTEIN"/>
    <property type="match status" value="1"/>
</dbReference>
<dbReference type="GO" id="GO:0016491">
    <property type="term" value="F:oxidoreductase activity"/>
    <property type="evidence" value="ECO:0007669"/>
    <property type="project" value="UniProtKB-KW"/>
</dbReference>
<keyword evidence="1" id="KW-0560">Oxidoreductase</keyword>
<evidence type="ECO:0000256" key="1">
    <source>
        <dbReference type="ARBA" id="ARBA00023002"/>
    </source>
</evidence>
<accession>J0WUC9</accession>
<dbReference type="KEGG" id="adl:AURDEDRAFT_73082"/>
<dbReference type="InterPro" id="IPR036291">
    <property type="entry name" value="NAD(P)-bd_dom_sf"/>
</dbReference>
<name>J0WUC9_AURST</name>
<dbReference type="InParanoid" id="J0WUC9"/>
<dbReference type="InterPro" id="IPR002347">
    <property type="entry name" value="SDR_fam"/>
</dbReference>
<dbReference type="SUPFAM" id="SSF51735">
    <property type="entry name" value="NAD(P)-binding Rossmann-fold domains"/>
    <property type="match status" value="1"/>
</dbReference>
<organism evidence="2 3">
    <name type="scientific">Auricularia subglabra (strain TFB-10046 / SS5)</name>
    <name type="common">White-rot fungus</name>
    <name type="synonym">Auricularia delicata (strain TFB10046)</name>
    <dbReference type="NCBI Taxonomy" id="717982"/>
    <lineage>
        <taxon>Eukaryota</taxon>
        <taxon>Fungi</taxon>
        <taxon>Dikarya</taxon>
        <taxon>Basidiomycota</taxon>
        <taxon>Agaricomycotina</taxon>
        <taxon>Agaricomycetes</taxon>
        <taxon>Auriculariales</taxon>
        <taxon>Auriculariaceae</taxon>
        <taxon>Auricularia</taxon>
    </lineage>
</organism>
<dbReference type="OrthoDB" id="542013at2759"/>
<dbReference type="AlphaFoldDB" id="J0WUC9"/>
<reference evidence="3" key="1">
    <citation type="journal article" date="2012" name="Science">
        <title>The Paleozoic origin of enzymatic lignin decomposition reconstructed from 31 fungal genomes.</title>
        <authorList>
            <person name="Floudas D."/>
            <person name="Binder M."/>
            <person name="Riley R."/>
            <person name="Barry K."/>
            <person name="Blanchette R.A."/>
            <person name="Henrissat B."/>
            <person name="Martinez A.T."/>
            <person name="Otillar R."/>
            <person name="Spatafora J.W."/>
            <person name="Yadav J.S."/>
            <person name="Aerts A."/>
            <person name="Benoit I."/>
            <person name="Boyd A."/>
            <person name="Carlson A."/>
            <person name="Copeland A."/>
            <person name="Coutinho P.M."/>
            <person name="de Vries R.P."/>
            <person name="Ferreira P."/>
            <person name="Findley K."/>
            <person name="Foster B."/>
            <person name="Gaskell J."/>
            <person name="Glotzer D."/>
            <person name="Gorecki P."/>
            <person name="Heitman J."/>
            <person name="Hesse C."/>
            <person name="Hori C."/>
            <person name="Igarashi K."/>
            <person name="Jurgens J.A."/>
            <person name="Kallen N."/>
            <person name="Kersten P."/>
            <person name="Kohler A."/>
            <person name="Kuees U."/>
            <person name="Kumar T.K.A."/>
            <person name="Kuo A."/>
            <person name="LaButti K."/>
            <person name="Larrondo L.F."/>
            <person name="Lindquist E."/>
            <person name="Ling A."/>
            <person name="Lombard V."/>
            <person name="Lucas S."/>
            <person name="Lundell T."/>
            <person name="Martin R."/>
            <person name="McLaughlin D.J."/>
            <person name="Morgenstern I."/>
            <person name="Morin E."/>
            <person name="Murat C."/>
            <person name="Nagy L.G."/>
            <person name="Nolan M."/>
            <person name="Ohm R.A."/>
            <person name="Patyshakuliyeva A."/>
            <person name="Rokas A."/>
            <person name="Ruiz-Duenas F.J."/>
            <person name="Sabat G."/>
            <person name="Salamov A."/>
            <person name="Samejima M."/>
            <person name="Schmutz J."/>
            <person name="Slot J.C."/>
            <person name="St John F."/>
            <person name="Stenlid J."/>
            <person name="Sun H."/>
            <person name="Sun S."/>
            <person name="Syed K."/>
            <person name="Tsang A."/>
            <person name="Wiebenga A."/>
            <person name="Young D."/>
            <person name="Pisabarro A."/>
            <person name="Eastwood D.C."/>
            <person name="Martin F."/>
            <person name="Cullen D."/>
            <person name="Grigoriev I.V."/>
            <person name="Hibbett D.S."/>
        </authorList>
    </citation>
    <scope>NUCLEOTIDE SEQUENCE [LARGE SCALE GENOMIC DNA]</scope>
    <source>
        <strain evidence="3">TFB10046</strain>
    </source>
</reference>
<dbReference type="Pfam" id="PF00106">
    <property type="entry name" value="adh_short"/>
    <property type="match status" value="1"/>
</dbReference>